<evidence type="ECO:0000259" key="1">
    <source>
        <dbReference type="Pfam" id="PF04448"/>
    </source>
</evidence>
<accession>A0ABX7I0Z6</accession>
<feature type="domain" description="DUF551" evidence="1">
    <location>
        <begin position="8"/>
        <end position="72"/>
    </location>
</feature>
<dbReference type="InterPro" id="IPR007539">
    <property type="entry name" value="DUF551"/>
</dbReference>
<name>A0ABX7I0Z6_9BACT</name>
<dbReference type="RefSeq" id="WP_204660486.1">
    <property type="nucleotide sequence ID" value="NZ_CP056775.1"/>
</dbReference>
<keyword evidence="3" id="KW-1185">Reference proteome</keyword>
<reference evidence="2 3" key="1">
    <citation type="submission" date="2020-06" db="EMBL/GenBank/DDBJ databases">
        <title>Dyadobacter sandarakinus sp. nov., isolated from the soil of the Arctic Yellow River Station.</title>
        <authorList>
            <person name="Zhang Y."/>
            <person name="Peng F."/>
        </authorList>
    </citation>
    <scope>NUCLEOTIDE SEQUENCE [LARGE SCALE GENOMIC DNA]</scope>
    <source>
        <strain evidence="2 3">Q3-56</strain>
    </source>
</reference>
<gene>
    <name evidence="2" type="ORF">HWI92_01735</name>
</gene>
<sequence>MEWKPIESTPKDGRSILLLAKLPSGEIECYVARWIDYYNSLEWHIVGVEGVDSEIYYKDHLTHWMSLPETPKE</sequence>
<dbReference type="Proteomes" id="UP000612680">
    <property type="component" value="Chromosome"/>
</dbReference>
<organism evidence="2 3">
    <name type="scientific">Dyadobacter sandarakinus</name>
    <dbReference type="NCBI Taxonomy" id="2747268"/>
    <lineage>
        <taxon>Bacteria</taxon>
        <taxon>Pseudomonadati</taxon>
        <taxon>Bacteroidota</taxon>
        <taxon>Cytophagia</taxon>
        <taxon>Cytophagales</taxon>
        <taxon>Spirosomataceae</taxon>
        <taxon>Dyadobacter</taxon>
    </lineage>
</organism>
<proteinExistence type="predicted"/>
<dbReference type="EMBL" id="CP056775">
    <property type="protein sequence ID" value="QRQ99725.1"/>
    <property type="molecule type" value="Genomic_DNA"/>
</dbReference>
<evidence type="ECO:0000313" key="3">
    <source>
        <dbReference type="Proteomes" id="UP000612680"/>
    </source>
</evidence>
<dbReference type="Pfam" id="PF04448">
    <property type="entry name" value="DUF551"/>
    <property type="match status" value="1"/>
</dbReference>
<protein>
    <submittedName>
        <fullName evidence="2">DUF551 domain-containing protein</fullName>
    </submittedName>
</protein>
<evidence type="ECO:0000313" key="2">
    <source>
        <dbReference type="EMBL" id="QRQ99725.1"/>
    </source>
</evidence>